<proteinExistence type="predicted"/>
<dbReference type="VEuPathDB" id="VectorBase:AMAM006836"/>
<feature type="compositionally biased region" description="Low complexity" evidence="1">
    <location>
        <begin position="110"/>
        <end position="119"/>
    </location>
</feature>
<dbReference type="Proteomes" id="UP000075901">
    <property type="component" value="Unassembled WGS sequence"/>
</dbReference>
<accession>A0A182SHE3</accession>
<dbReference type="EnsemblMetazoa" id="AMAM006836-RA">
    <property type="protein sequence ID" value="AMAM006836-PA"/>
    <property type="gene ID" value="AMAM006836"/>
</dbReference>
<dbReference type="AlphaFoldDB" id="A0A182SHE3"/>
<feature type="region of interest" description="Disordered" evidence="1">
    <location>
        <begin position="27"/>
        <end position="120"/>
    </location>
</feature>
<evidence type="ECO:0000313" key="2">
    <source>
        <dbReference type="EnsemblMetazoa" id="AMAM006836-PA"/>
    </source>
</evidence>
<protein>
    <submittedName>
        <fullName evidence="2">Uncharacterized protein</fullName>
    </submittedName>
</protein>
<keyword evidence="3" id="KW-1185">Reference proteome</keyword>
<sequence>MISVPPPADATDATNSCDSDKAATAAVAVANTSSSPRSDERISPGTTGTSDSLASVEPGSSGGTSTPIAGASPASVTAGEVSVANPLCGGSSLTHVVPAVTNGGGGGGASNSSVPVSAGTTISIRGRGDVTDKNSLEYHCRMLEVTRGP</sequence>
<name>A0A182SHE3_9DIPT</name>
<evidence type="ECO:0000256" key="1">
    <source>
        <dbReference type="SAM" id="MobiDB-lite"/>
    </source>
</evidence>
<evidence type="ECO:0000313" key="3">
    <source>
        <dbReference type="Proteomes" id="UP000075901"/>
    </source>
</evidence>
<reference evidence="3" key="1">
    <citation type="submission" date="2013-09" db="EMBL/GenBank/DDBJ databases">
        <title>The Genome Sequence of Anopheles maculatus species B.</title>
        <authorList>
            <consortium name="The Broad Institute Genomics Platform"/>
            <person name="Neafsey D.E."/>
            <person name="Besansky N."/>
            <person name="Howell P."/>
            <person name="Walton C."/>
            <person name="Young S.K."/>
            <person name="Zeng Q."/>
            <person name="Gargeya S."/>
            <person name="Fitzgerald M."/>
            <person name="Haas B."/>
            <person name="Abouelleil A."/>
            <person name="Allen A.W."/>
            <person name="Alvarado L."/>
            <person name="Arachchi H.M."/>
            <person name="Berlin A.M."/>
            <person name="Chapman S.B."/>
            <person name="Gainer-Dewar J."/>
            <person name="Goldberg J."/>
            <person name="Griggs A."/>
            <person name="Gujja S."/>
            <person name="Hansen M."/>
            <person name="Howarth C."/>
            <person name="Imamovic A."/>
            <person name="Ireland A."/>
            <person name="Larimer J."/>
            <person name="McCowan C."/>
            <person name="Murphy C."/>
            <person name="Pearson M."/>
            <person name="Poon T.W."/>
            <person name="Priest M."/>
            <person name="Roberts A."/>
            <person name="Saif S."/>
            <person name="Shea T."/>
            <person name="Sisk P."/>
            <person name="Sykes S."/>
            <person name="Wortman J."/>
            <person name="Nusbaum C."/>
            <person name="Birren B."/>
        </authorList>
    </citation>
    <scope>NUCLEOTIDE SEQUENCE [LARGE SCALE GENOMIC DNA]</scope>
    <source>
        <strain evidence="3">maculatus3</strain>
    </source>
</reference>
<feature type="compositionally biased region" description="Polar residues" evidence="1">
    <location>
        <begin position="44"/>
        <end position="53"/>
    </location>
</feature>
<reference evidence="2" key="2">
    <citation type="submission" date="2020-05" db="UniProtKB">
        <authorList>
            <consortium name="EnsemblMetazoa"/>
        </authorList>
    </citation>
    <scope>IDENTIFICATION</scope>
    <source>
        <strain evidence="2">maculatus3</strain>
    </source>
</reference>
<organism evidence="2 3">
    <name type="scientific">Anopheles maculatus</name>
    <dbReference type="NCBI Taxonomy" id="74869"/>
    <lineage>
        <taxon>Eukaryota</taxon>
        <taxon>Metazoa</taxon>
        <taxon>Ecdysozoa</taxon>
        <taxon>Arthropoda</taxon>
        <taxon>Hexapoda</taxon>
        <taxon>Insecta</taxon>
        <taxon>Pterygota</taxon>
        <taxon>Neoptera</taxon>
        <taxon>Endopterygota</taxon>
        <taxon>Diptera</taxon>
        <taxon>Nematocera</taxon>
        <taxon>Culicoidea</taxon>
        <taxon>Culicidae</taxon>
        <taxon>Anophelinae</taxon>
        <taxon>Anopheles</taxon>
        <taxon>Anopheles maculatus group</taxon>
    </lineage>
</organism>